<reference evidence="8 9" key="2">
    <citation type="journal article" date="2015" name="PLoS ONE">
        <title>Whole-Genome Optical Mapping and Finished Genome Sequence of Sphingobacterium deserti sp. nov., a New Species Isolated from the Western Desert of China.</title>
        <authorList>
            <person name="Teng C."/>
            <person name="Zhou Z."/>
            <person name="Molnar I."/>
            <person name="Li X."/>
            <person name="Tang R."/>
            <person name="Chen M."/>
            <person name="Wang L."/>
            <person name="Su S."/>
            <person name="Zhang W."/>
            <person name="Lin M."/>
        </authorList>
    </citation>
    <scope>NUCLEOTIDE SEQUENCE [LARGE SCALE GENOMIC DNA]</scope>
    <source>
        <strain evidence="9">ACCC05744</strain>
    </source>
</reference>
<keyword evidence="9" id="KW-1185">Reference proteome</keyword>
<evidence type="ECO:0000256" key="2">
    <source>
        <dbReference type="ARBA" id="ARBA00006275"/>
    </source>
</evidence>
<dbReference type="eggNOG" id="COG1834">
    <property type="taxonomic scope" value="Bacteria"/>
</dbReference>
<dbReference type="OrthoDB" id="630434at2"/>
<dbReference type="Pfam" id="PF07980">
    <property type="entry name" value="SusD_RagB"/>
    <property type="match status" value="1"/>
</dbReference>
<evidence type="ECO:0000256" key="4">
    <source>
        <dbReference type="ARBA" id="ARBA00023136"/>
    </source>
</evidence>
<dbReference type="InterPro" id="IPR011990">
    <property type="entry name" value="TPR-like_helical_dom_sf"/>
</dbReference>
<evidence type="ECO:0000256" key="1">
    <source>
        <dbReference type="ARBA" id="ARBA00004442"/>
    </source>
</evidence>
<gene>
    <name evidence="8" type="ORF">DI53_1676</name>
</gene>
<dbReference type="GO" id="GO:0009279">
    <property type="term" value="C:cell outer membrane"/>
    <property type="evidence" value="ECO:0007669"/>
    <property type="project" value="UniProtKB-SubCell"/>
</dbReference>
<evidence type="ECO:0000313" key="9">
    <source>
        <dbReference type="Proteomes" id="UP000031802"/>
    </source>
</evidence>
<evidence type="ECO:0000256" key="3">
    <source>
        <dbReference type="ARBA" id="ARBA00022729"/>
    </source>
</evidence>
<accession>A0A0B8T1C5</accession>
<dbReference type="PATRIC" id="fig|1229276.3.peg.1728"/>
<dbReference type="Pfam" id="PF14322">
    <property type="entry name" value="SusD-like_3"/>
    <property type="match status" value="1"/>
</dbReference>
<evidence type="ECO:0000313" key="8">
    <source>
        <dbReference type="EMBL" id="KGE14647.1"/>
    </source>
</evidence>
<dbReference type="PROSITE" id="PS51257">
    <property type="entry name" value="PROKAR_LIPOPROTEIN"/>
    <property type="match status" value="1"/>
</dbReference>
<name>A0A0B8T1C5_9SPHI</name>
<dbReference type="Proteomes" id="UP000031802">
    <property type="component" value="Unassembled WGS sequence"/>
</dbReference>
<evidence type="ECO:0000256" key="5">
    <source>
        <dbReference type="ARBA" id="ARBA00023237"/>
    </source>
</evidence>
<dbReference type="Gene3D" id="1.25.40.390">
    <property type="match status" value="1"/>
</dbReference>
<feature type="domain" description="SusD-like N-terminal" evidence="7">
    <location>
        <begin position="59"/>
        <end position="238"/>
    </location>
</feature>
<dbReference type="RefSeq" id="WP_037497532.1">
    <property type="nucleotide sequence ID" value="NZ_JJMU01000024.1"/>
</dbReference>
<evidence type="ECO:0000259" key="7">
    <source>
        <dbReference type="Pfam" id="PF14322"/>
    </source>
</evidence>
<keyword evidence="3" id="KW-0732">Signal</keyword>
<reference evidence="9" key="1">
    <citation type="submission" date="2014-04" db="EMBL/GenBank/DDBJ databases">
        <title>Whole-Genome optical mapping and complete genome sequence of Sphingobacterium deserti sp. nov., a new spaces isolated from desert in the west of China.</title>
        <authorList>
            <person name="Teng C."/>
            <person name="Zhou Z."/>
            <person name="Li X."/>
            <person name="Chen M."/>
            <person name="Lin M."/>
            <person name="Wang L."/>
            <person name="Su S."/>
            <person name="Zhang C."/>
            <person name="Zhang W."/>
        </authorList>
    </citation>
    <scope>NUCLEOTIDE SEQUENCE [LARGE SCALE GENOMIC DNA]</scope>
    <source>
        <strain evidence="9">ACCC05744</strain>
    </source>
</reference>
<evidence type="ECO:0000259" key="6">
    <source>
        <dbReference type="Pfam" id="PF07980"/>
    </source>
</evidence>
<protein>
    <submittedName>
        <fullName evidence="8">RagB/SusD domain-containing protein</fullName>
    </submittedName>
</protein>
<sequence length="510" mass="57353">MHKNIYRLFTFLFLVTGFSSCDDYLDTIPTTSVPESVVIDNVENLQTLLNGTWSTYMDTYFTFANPGYASILRASDAMGNDVAVVRGRYGYLSPYDYLEMHTRVGTRVNAFWSILYTAINSNNIILANVDNIPGDDALRQQLKGQSLAFRAHSYLTLASFYQLSYQKDPNAKTAPIYTEPTGPQTVGNPKATLKEIFDLVIRDLTAAEALLEGYQRPSSQKYKINKQVVQALLARAYLQTGNWEAAAQKAGEARTGYPLMSGEEYGAGFNDLTNAEWIWGHGQRPDQSVASYHFHFLDVTTPASYYYSFMADPHFKEYFEEQDVRSRLFSWDNAAPARYGLLRYAKFKFREDMTGDIVLIRAAETYLIQAEAYARLNRLEESAAALNQLRVARNATALSLVGRSQNEVIAEVLLERRKELWGEGFALADIIRTQGKVERKAYTTVNPQGEAVPVRVTITLPDGRTQTVNAIGHTTTRTENNAGPEFTVNSPYYIFGIPENESNNNPNLNN</sequence>
<keyword evidence="5" id="KW-0998">Cell outer membrane</keyword>
<comment type="subcellular location">
    <subcellularLocation>
        <location evidence="1">Cell outer membrane</location>
    </subcellularLocation>
</comment>
<dbReference type="AlphaFoldDB" id="A0A0B8T1C5"/>
<keyword evidence="4" id="KW-0472">Membrane</keyword>
<organism evidence="8 9">
    <name type="scientific">Sphingobacterium deserti</name>
    <dbReference type="NCBI Taxonomy" id="1229276"/>
    <lineage>
        <taxon>Bacteria</taxon>
        <taxon>Pseudomonadati</taxon>
        <taxon>Bacteroidota</taxon>
        <taxon>Sphingobacteriia</taxon>
        <taxon>Sphingobacteriales</taxon>
        <taxon>Sphingobacteriaceae</taxon>
        <taxon>Sphingobacterium</taxon>
    </lineage>
</organism>
<comment type="similarity">
    <text evidence="2">Belongs to the SusD family.</text>
</comment>
<dbReference type="SUPFAM" id="SSF48452">
    <property type="entry name" value="TPR-like"/>
    <property type="match status" value="1"/>
</dbReference>
<dbReference type="STRING" id="1229276.DI53_1676"/>
<dbReference type="EMBL" id="JJMU01000024">
    <property type="protein sequence ID" value="KGE14647.1"/>
    <property type="molecule type" value="Genomic_DNA"/>
</dbReference>
<dbReference type="InterPro" id="IPR033985">
    <property type="entry name" value="SusD-like_N"/>
</dbReference>
<comment type="caution">
    <text evidence="8">The sequence shown here is derived from an EMBL/GenBank/DDBJ whole genome shotgun (WGS) entry which is preliminary data.</text>
</comment>
<dbReference type="InterPro" id="IPR012944">
    <property type="entry name" value="SusD_RagB_dom"/>
</dbReference>
<feature type="domain" description="RagB/SusD" evidence="6">
    <location>
        <begin position="354"/>
        <end position="509"/>
    </location>
</feature>
<proteinExistence type="inferred from homology"/>